<feature type="chain" id="PRO_5046223724" evidence="3">
    <location>
        <begin position="19"/>
        <end position="324"/>
    </location>
</feature>
<accession>A0ABR2IGE7</accession>
<organism evidence="4 5">
    <name type="scientific">Apiospora arundinis</name>
    <dbReference type="NCBI Taxonomy" id="335852"/>
    <lineage>
        <taxon>Eukaryota</taxon>
        <taxon>Fungi</taxon>
        <taxon>Dikarya</taxon>
        <taxon>Ascomycota</taxon>
        <taxon>Pezizomycotina</taxon>
        <taxon>Sordariomycetes</taxon>
        <taxon>Xylariomycetidae</taxon>
        <taxon>Amphisphaeriales</taxon>
        <taxon>Apiosporaceae</taxon>
        <taxon>Apiospora</taxon>
    </lineage>
</organism>
<feature type="signal peptide" evidence="3">
    <location>
        <begin position="1"/>
        <end position="18"/>
    </location>
</feature>
<protein>
    <submittedName>
        <fullName evidence="4">Uncharacterized protein</fullName>
    </submittedName>
</protein>
<keyword evidence="5" id="KW-1185">Reference proteome</keyword>
<gene>
    <name evidence="4" type="ORF">PGQ11_008530</name>
</gene>
<dbReference type="Proteomes" id="UP001390339">
    <property type="component" value="Unassembled WGS sequence"/>
</dbReference>
<feature type="transmembrane region" description="Helical" evidence="2">
    <location>
        <begin position="305"/>
        <end position="323"/>
    </location>
</feature>
<keyword evidence="3" id="KW-0732">Signal</keyword>
<dbReference type="InterPro" id="IPR012292">
    <property type="entry name" value="Globin/Proto"/>
</dbReference>
<keyword evidence="2" id="KW-0812">Transmembrane</keyword>
<evidence type="ECO:0000256" key="1">
    <source>
        <dbReference type="SAM" id="MobiDB-lite"/>
    </source>
</evidence>
<feature type="region of interest" description="Disordered" evidence="1">
    <location>
        <begin position="273"/>
        <end position="293"/>
    </location>
</feature>
<evidence type="ECO:0000313" key="5">
    <source>
        <dbReference type="Proteomes" id="UP001390339"/>
    </source>
</evidence>
<keyword evidence="2" id="KW-0472">Membrane</keyword>
<proteinExistence type="predicted"/>
<reference evidence="4 5" key="1">
    <citation type="journal article" date="2024" name="IMA Fungus">
        <title>Apiospora arundinis, a panoply of carbohydrate-active enzymes and secondary metabolites.</title>
        <authorList>
            <person name="Sorensen T."/>
            <person name="Petersen C."/>
            <person name="Muurmann A.T."/>
            <person name="Christiansen J.V."/>
            <person name="Brundto M.L."/>
            <person name="Overgaard C.K."/>
            <person name="Boysen A.T."/>
            <person name="Wollenberg R.D."/>
            <person name="Larsen T.O."/>
            <person name="Sorensen J.L."/>
            <person name="Nielsen K.L."/>
            <person name="Sondergaard T.E."/>
        </authorList>
    </citation>
    <scope>NUCLEOTIDE SEQUENCE [LARGE SCALE GENOMIC DNA]</scope>
    <source>
        <strain evidence="4 5">AAU 773</strain>
    </source>
</reference>
<evidence type="ECO:0000256" key="3">
    <source>
        <dbReference type="SAM" id="SignalP"/>
    </source>
</evidence>
<comment type="caution">
    <text evidence="4">The sequence shown here is derived from an EMBL/GenBank/DDBJ whole genome shotgun (WGS) entry which is preliminary data.</text>
</comment>
<dbReference type="EMBL" id="JAPCWZ010000005">
    <property type="protein sequence ID" value="KAK8862295.1"/>
    <property type="molecule type" value="Genomic_DNA"/>
</dbReference>
<keyword evidence="2" id="KW-1133">Transmembrane helix</keyword>
<name>A0ABR2IGE7_9PEZI</name>
<dbReference type="Gene3D" id="1.10.490.10">
    <property type="entry name" value="Globins"/>
    <property type="match status" value="1"/>
</dbReference>
<evidence type="ECO:0000256" key="2">
    <source>
        <dbReference type="SAM" id="Phobius"/>
    </source>
</evidence>
<sequence>MRFSKIAAVAAAATVAEAQRPTDTSICDYYTTALLKENTAKNQMTLLTLVVNTVVIGNYTMPNVGIKVPGILAAGKYEGTDVNLLPYFTGELASSNRGGNKGVAINFLDGGAAEPLMKNMPANDMNSRQYFLLTHLYQFFGSLLGCSQQGMPGFDAYTAASSMYKVHKFMDLNPYEVGYFIQQVGMAAASFGVAEADVKAVGTALNTLFGYRCAPPATAIKAQGPQLQSICIDGSCPVSPMANGTCDAAYEPVVVPMNTTSNSTKPAPGSIGTATMPAGGPSSTGAGGMNPTMTGMPSSVPTAGAAAYGFSFAAAAAGVAAFII</sequence>
<evidence type="ECO:0000313" key="4">
    <source>
        <dbReference type="EMBL" id="KAK8862295.1"/>
    </source>
</evidence>